<evidence type="ECO:0000256" key="3">
    <source>
        <dbReference type="ARBA" id="ARBA00023002"/>
    </source>
</evidence>
<keyword evidence="4" id="KW-1015">Disulfide bond</keyword>
<accession>A0ABV8IDR4</accession>
<dbReference type="RefSeq" id="WP_377293127.1">
    <property type="nucleotide sequence ID" value="NZ_JBHSBM010000040.1"/>
</dbReference>
<dbReference type="InterPro" id="IPR036249">
    <property type="entry name" value="Thioredoxin-like_sf"/>
</dbReference>
<comment type="caution">
    <text evidence="8">The sequence shown here is derived from an EMBL/GenBank/DDBJ whole genome shotgun (WGS) entry which is preliminary data.</text>
</comment>
<evidence type="ECO:0000313" key="9">
    <source>
        <dbReference type="Proteomes" id="UP001595850"/>
    </source>
</evidence>
<keyword evidence="6" id="KW-0472">Membrane</keyword>
<dbReference type="PANTHER" id="PTHR13887">
    <property type="entry name" value="GLUTATHIONE S-TRANSFERASE KAPPA"/>
    <property type="match status" value="1"/>
</dbReference>
<evidence type="ECO:0000313" key="8">
    <source>
        <dbReference type="EMBL" id="MFC4062227.1"/>
    </source>
</evidence>
<gene>
    <name evidence="8" type="ORF">ACFOWE_28315</name>
</gene>
<keyword evidence="6" id="KW-1133">Transmembrane helix</keyword>
<feature type="transmembrane region" description="Helical" evidence="6">
    <location>
        <begin position="29"/>
        <end position="50"/>
    </location>
</feature>
<keyword evidence="9" id="KW-1185">Reference proteome</keyword>
<dbReference type="Proteomes" id="UP001595850">
    <property type="component" value="Unassembled WGS sequence"/>
</dbReference>
<feature type="domain" description="Thioredoxin-like fold" evidence="7">
    <location>
        <begin position="76"/>
        <end position="237"/>
    </location>
</feature>
<dbReference type="CDD" id="cd02972">
    <property type="entry name" value="DsbA_family"/>
    <property type="match status" value="1"/>
</dbReference>
<dbReference type="SUPFAM" id="SSF52833">
    <property type="entry name" value="Thioredoxin-like"/>
    <property type="match status" value="1"/>
</dbReference>
<organism evidence="8 9">
    <name type="scientific">Planomonospora corallina</name>
    <dbReference type="NCBI Taxonomy" id="1806052"/>
    <lineage>
        <taxon>Bacteria</taxon>
        <taxon>Bacillati</taxon>
        <taxon>Actinomycetota</taxon>
        <taxon>Actinomycetes</taxon>
        <taxon>Streptosporangiales</taxon>
        <taxon>Streptosporangiaceae</taxon>
        <taxon>Planomonospora</taxon>
    </lineage>
</organism>
<dbReference type="PANTHER" id="PTHR13887:SF14">
    <property type="entry name" value="DISULFIDE BOND FORMATION PROTEIN D"/>
    <property type="match status" value="1"/>
</dbReference>
<keyword evidence="3" id="KW-0560">Oxidoreductase</keyword>
<dbReference type="EMBL" id="JBHSBM010000040">
    <property type="protein sequence ID" value="MFC4062227.1"/>
    <property type="molecule type" value="Genomic_DNA"/>
</dbReference>
<keyword evidence="6" id="KW-0812">Transmembrane</keyword>
<evidence type="ECO:0000256" key="5">
    <source>
        <dbReference type="ARBA" id="ARBA00023284"/>
    </source>
</evidence>
<comment type="similarity">
    <text evidence="1">Belongs to the thioredoxin family. DsbA subfamily.</text>
</comment>
<evidence type="ECO:0000256" key="2">
    <source>
        <dbReference type="ARBA" id="ARBA00022729"/>
    </source>
</evidence>
<keyword evidence="5" id="KW-0676">Redox-active center</keyword>
<evidence type="ECO:0000256" key="1">
    <source>
        <dbReference type="ARBA" id="ARBA00005791"/>
    </source>
</evidence>
<evidence type="ECO:0000256" key="4">
    <source>
        <dbReference type="ARBA" id="ARBA00023157"/>
    </source>
</evidence>
<dbReference type="Pfam" id="PF13462">
    <property type="entry name" value="Thioredoxin_4"/>
    <property type="match status" value="1"/>
</dbReference>
<proteinExistence type="inferred from homology"/>
<dbReference type="InterPro" id="IPR012336">
    <property type="entry name" value="Thioredoxin-like_fold"/>
</dbReference>
<evidence type="ECO:0000256" key="6">
    <source>
        <dbReference type="SAM" id="Phobius"/>
    </source>
</evidence>
<protein>
    <submittedName>
        <fullName evidence="8">DsbA family protein</fullName>
    </submittedName>
</protein>
<evidence type="ECO:0000259" key="7">
    <source>
        <dbReference type="Pfam" id="PF13462"/>
    </source>
</evidence>
<sequence>MSTQARVRSRELRNARAAAELRRKKRNRIVAAAGGLVIVGLVIAIVVALVNAAGAGSQGGTRARGGGAAPAIATAGGALAVGDAAAPVKLEVYLDYMCPFCGRFEQANSAELDRMLAEGTARLELYPMSFLDKMSSGTEYSTRAANAVATVADRAPGRVMAFNTALFANQPEEGSDGLTDAEIAELARGAGVPQGVVDLFDDRIFESWVATSTTAVFETGIQGTPTVKVDGEVFQGDLYSTGPLSTAVTAAATAAKGQ</sequence>
<reference evidence="9" key="1">
    <citation type="journal article" date="2019" name="Int. J. Syst. Evol. Microbiol.">
        <title>The Global Catalogue of Microorganisms (GCM) 10K type strain sequencing project: providing services to taxonomists for standard genome sequencing and annotation.</title>
        <authorList>
            <consortium name="The Broad Institute Genomics Platform"/>
            <consortium name="The Broad Institute Genome Sequencing Center for Infectious Disease"/>
            <person name="Wu L."/>
            <person name="Ma J."/>
        </authorList>
    </citation>
    <scope>NUCLEOTIDE SEQUENCE [LARGE SCALE GENOMIC DNA]</scope>
    <source>
        <strain evidence="9">TBRC 4489</strain>
    </source>
</reference>
<name>A0ABV8IDR4_9ACTN</name>
<keyword evidence="2" id="KW-0732">Signal</keyword>
<dbReference type="Gene3D" id="3.40.30.10">
    <property type="entry name" value="Glutaredoxin"/>
    <property type="match status" value="1"/>
</dbReference>